<dbReference type="HOGENOM" id="CLU_3409593_0_0_5"/>
<evidence type="ECO:0000313" key="2">
    <source>
        <dbReference type="EMBL" id="AHD02839.1"/>
    </source>
</evidence>
<reference evidence="2 3" key="1">
    <citation type="submission" date="2013-09" db="EMBL/GenBank/DDBJ databases">
        <authorList>
            <consortium name="DOE Joint Genome Institute"/>
            <person name="Klenk H.-P."/>
            <person name="Huntemann M."/>
            <person name="Han J."/>
            <person name="Chen A."/>
            <person name="Kyrpides N."/>
            <person name="Mavromatis K."/>
            <person name="Markowitz V."/>
            <person name="Palaniappan K."/>
            <person name="Ivanova N."/>
            <person name="Schaumberg A."/>
            <person name="Pati A."/>
            <person name="Liolios K."/>
            <person name="Nordberg H.P."/>
            <person name="Cantor M.N."/>
            <person name="Hua S.X."/>
            <person name="Woyke T."/>
        </authorList>
    </citation>
    <scope>NUCLEOTIDE SEQUENCE [LARGE SCALE GENOMIC DNA]</scope>
    <source>
        <strain evidence="2 3">DSM 14336</strain>
    </source>
</reference>
<name>V9VYN3_9RHOB</name>
<accession>V9VYN3</accession>
<dbReference type="EMBL" id="CP006773">
    <property type="protein sequence ID" value="AHD02839.1"/>
    <property type="molecule type" value="Genomic_DNA"/>
</dbReference>
<feature type="region of interest" description="Disordered" evidence="1">
    <location>
        <begin position="1"/>
        <end position="29"/>
    </location>
</feature>
<protein>
    <submittedName>
        <fullName evidence="2">Uncharacterized protein</fullName>
    </submittedName>
</protein>
<organism evidence="2 3">
    <name type="scientific">Leisingera methylohalidivorans DSM 14336</name>
    <dbReference type="NCBI Taxonomy" id="999552"/>
    <lineage>
        <taxon>Bacteria</taxon>
        <taxon>Pseudomonadati</taxon>
        <taxon>Pseudomonadota</taxon>
        <taxon>Alphaproteobacteria</taxon>
        <taxon>Rhodobacterales</taxon>
        <taxon>Roseobacteraceae</taxon>
        <taxon>Leisingera</taxon>
    </lineage>
</organism>
<dbReference type="KEGG" id="lmd:METH_02320"/>
<evidence type="ECO:0000256" key="1">
    <source>
        <dbReference type="SAM" id="MobiDB-lite"/>
    </source>
</evidence>
<proteinExistence type="predicted"/>
<dbReference type="Proteomes" id="UP000018780">
    <property type="component" value="Chromosome"/>
</dbReference>
<evidence type="ECO:0000313" key="3">
    <source>
        <dbReference type="Proteomes" id="UP000018780"/>
    </source>
</evidence>
<gene>
    <name evidence="2" type="ORF">METH_02320</name>
</gene>
<dbReference type="AlphaFoldDB" id="V9VYN3"/>
<keyword evidence="3" id="KW-1185">Reference proteome</keyword>
<sequence>MASGTGRESNGSTADGRRLQRPETAGSGL</sequence>
<feature type="compositionally biased region" description="Polar residues" evidence="1">
    <location>
        <begin position="1"/>
        <end position="13"/>
    </location>
</feature>